<dbReference type="GO" id="GO:0005765">
    <property type="term" value="C:lysosomal membrane"/>
    <property type="evidence" value="ECO:0007669"/>
    <property type="project" value="TreeGrafter"/>
</dbReference>
<dbReference type="GeneTree" id="ENSGT00390000009127"/>
<reference evidence="2" key="1">
    <citation type="submission" date="2025-08" db="UniProtKB">
        <authorList>
            <consortium name="Ensembl"/>
        </authorList>
    </citation>
    <scope>IDENTIFICATION</scope>
</reference>
<dbReference type="InterPro" id="IPR040371">
    <property type="entry name" value="RMC1"/>
</dbReference>
<accession>A0A3B4YDH9</accession>
<name>A0A3B4YDH9_SERLL</name>
<evidence type="ECO:0000313" key="2">
    <source>
        <dbReference type="Ensembl" id="ENSSLDP00000028765.1"/>
    </source>
</evidence>
<reference evidence="2" key="2">
    <citation type="submission" date="2025-09" db="UniProtKB">
        <authorList>
            <consortium name="Ensembl"/>
        </authorList>
    </citation>
    <scope>IDENTIFICATION</scope>
</reference>
<sequence length="80" mass="8829">VGEEHYLELCENPVQFEHASSVNNVFFDEANKQVFAVRSGGATGVVVKGPDDKSSVAFRYFNICKAKSKGVGQYSDHLFK</sequence>
<dbReference type="GO" id="GO:0010506">
    <property type="term" value="P:regulation of autophagy"/>
    <property type="evidence" value="ECO:0007669"/>
    <property type="project" value="InterPro"/>
</dbReference>
<dbReference type="Proteomes" id="UP000261360">
    <property type="component" value="Unplaced"/>
</dbReference>
<feature type="domain" description="Regulator of MON1-CCZ1 complex N-terminal" evidence="1">
    <location>
        <begin position="25"/>
        <end position="60"/>
    </location>
</feature>
<protein>
    <recommendedName>
        <fullName evidence="1">Regulator of MON1-CCZ1 complex N-terminal domain-containing protein</fullName>
    </recommendedName>
</protein>
<dbReference type="PANTHER" id="PTHR12897">
    <property type="entry name" value="COLON CANCER-ASSOCIATED PROTEIN MIC1"/>
    <property type="match status" value="1"/>
</dbReference>
<organism evidence="2 3">
    <name type="scientific">Seriola lalandi dorsalis</name>
    <dbReference type="NCBI Taxonomy" id="1841481"/>
    <lineage>
        <taxon>Eukaryota</taxon>
        <taxon>Metazoa</taxon>
        <taxon>Chordata</taxon>
        <taxon>Craniata</taxon>
        <taxon>Vertebrata</taxon>
        <taxon>Euteleostomi</taxon>
        <taxon>Actinopterygii</taxon>
        <taxon>Neopterygii</taxon>
        <taxon>Teleostei</taxon>
        <taxon>Neoteleostei</taxon>
        <taxon>Acanthomorphata</taxon>
        <taxon>Carangaria</taxon>
        <taxon>Carangiformes</taxon>
        <taxon>Carangidae</taxon>
        <taxon>Seriola</taxon>
    </lineage>
</organism>
<dbReference type="Ensembl" id="ENSSLDT00000029612.1">
    <property type="protein sequence ID" value="ENSSLDP00000028765.1"/>
    <property type="gene ID" value="ENSSLDG00000022218.1"/>
</dbReference>
<dbReference type="PANTHER" id="PTHR12897:SF4">
    <property type="entry name" value="REGULATOR OF MON1-CCZ1 COMPLEX"/>
    <property type="match status" value="1"/>
</dbReference>
<dbReference type="GO" id="GO:0035658">
    <property type="term" value="C:Mon1-Ccz1 complex"/>
    <property type="evidence" value="ECO:0007669"/>
    <property type="project" value="InterPro"/>
</dbReference>
<dbReference type="GO" id="GO:0031902">
    <property type="term" value="C:late endosome membrane"/>
    <property type="evidence" value="ECO:0007669"/>
    <property type="project" value="TreeGrafter"/>
</dbReference>
<dbReference type="Pfam" id="PF21029">
    <property type="entry name" value="RMC1_N"/>
    <property type="match status" value="1"/>
</dbReference>
<evidence type="ECO:0000313" key="3">
    <source>
        <dbReference type="Proteomes" id="UP000261360"/>
    </source>
</evidence>
<evidence type="ECO:0000259" key="1">
    <source>
        <dbReference type="Pfam" id="PF21029"/>
    </source>
</evidence>
<proteinExistence type="predicted"/>
<dbReference type="STRING" id="1841481.ENSSLDP00000028765"/>
<dbReference type="InterPro" id="IPR049040">
    <property type="entry name" value="RMC1_N"/>
</dbReference>
<dbReference type="AlphaFoldDB" id="A0A3B4YDH9"/>
<keyword evidence="3" id="KW-1185">Reference proteome</keyword>